<feature type="region of interest" description="Disordered" evidence="1">
    <location>
        <begin position="359"/>
        <end position="384"/>
    </location>
</feature>
<reference evidence="3 4" key="1">
    <citation type="submission" date="2023-09" db="EMBL/GenBank/DDBJ databases">
        <title>Thalassobella suaedae gen. nov., sp. nov., a marine bacterium of the family Flavobacteriaceae isolated from a halophyte Suaeda japonica.</title>
        <authorList>
            <person name="Lee S.Y."/>
            <person name="Hwang C.Y."/>
        </authorList>
    </citation>
    <scope>NUCLEOTIDE SEQUENCE [LARGE SCALE GENOMIC DNA]</scope>
    <source>
        <strain evidence="3 4">HL-DH14</strain>
    </source>
</reference>
<gene>
    <name evidence="3" type="ORF">RHP51_13330</name>
</gene>
<proteinExistence type="predicted"/>
<feature type="signal peptide" evidence="2">
    <location>
        <begin position="1"/>
        <end position="22"/>
    </location>
</feature>
<name>A0ABY9XR12_9FLAO</name>
<evidence type="ECO:0000256" key="2">
    <source>
        <dbReference type="SAM" id="SignalP"/>
    </source>
</evidence>
<evidence type="ECO:0000313" key="3">
    <source>
        <dbReference type="EMBL" id="WNH08144.1"/>
    </source>
</evidence>
<feature type="chain" id="PRO_5046212647" evidence="2">
    <location>
        <begin position="23"/>
        <end position="760"/>
    </location>
</feature>
<protein>
    <submittedName>
        <fullName evidence="3">Uncharacterized protein</fullName>
    </submittedName>
</protein>
<organism evidence="3 4">
    <name type="scientific">Thalassobellus suaedae</name>
    <dbReference type="NCBI Taxonomy" id="3074124"/>
    <lineage>
        <taxon>Bacteria</taxon>
        <taxon>Pseudomonadati</taxon>
        <taxon>Bacteroidota</taxon>
        <taxon>Flavobacteriia</taxon>
        <taxon>Flavobacteriales</taxon>
        <taxon>Flavobacteriaceae</taxon>
        <taxon>Thalassobellus</taxon>
    </lineage>
</organism>
<evidence type="ECO:0000313" key="4">
    <source>
        <dbReference type="Proteomes" id="UP001302806"/>
    </source>
</evidence>
<feature type="compositionally biased region" description="Low complexity" evidence="1">
    <location>
        <begin position="359"/>
        <end position="370"/>
    </location>
</feature>
<accession>A0ABY9XR12</accession>
<evidence type="ECO:0000256" key="1">
    <source>
        <dbReference type="SAM" id="MobiDB-lite"/>
    </source>
</evidence>
<dbReference type="EMBL" id="CP134537">
    <property type="protein sequence ID" value="WNH08144.1"/>
    <property type="molecule type" value="Genomic_DNA"/>
</dbReference>
<keyword evidence="2" id="KW-0732">Signal</keyword>
<dbReference type="RefSeq" id="WP_415864890.1">
    <property type="nucleotide sequence ID" value="NZ_CP134537.1"/>
</dbReference>
<dbReference type="Proteomes" id="UP001302806">
    <property type="component" value="Chromosome"/>
</dbReference>
<sequence length="760" mass="84820">MKIKFKTLSLLVVLVVSLPVKAFNFKINNDSISIVKNSPKDNLVNRSDITVENVYKNYLKFIDPKGLIPSITSLTEISSMNSVMKMKTGTVETNSVMLNYKSTNGKAVTVMKLANMSNRNVFNGETGFMELSIGSKQPLPDSVIKIYKESAGQTVLNDPPTADAIVEQTEFDGNEVYKVSYTLELFSAKMGVQNFYDINDFKKIASIITSNTNEIKSETINLYKNYTNFNDIILPKDVVSKIKTVGTNEYSNTETQTAMSYDYRFNENFEQYASESLKENIANLESVPSSKTNLTGMATFNAGAIGSIGSMETNISSDSEEIAKSLANIEDLSESEVFKNLNTREQAYQLSLKKKSAQGLNSSGSLSASSVETVQSSGETERISKMDLDSAGKLKYRRSSLYTLMLDDNTREHYNIIKDAFGNTELSEKFNNHNIGPYLIPAHGSGGEKDQSQLIEDYLNQTGVARNIVAKWFNRDEKGIFNMNLIAERGQYNASEIDLKIAQASIRGKALLSDAGRELIGNTFVVIYDYKYTNKEQKAKKRGGFLNSLASVASFVPGADNISTVASAAKLGSDIMGKGYFVRTTSYLYRLVWNDEVAQEFYENLWVDEQSFGEAKKEAFDNSNLFKLEYVGNEVSRNNLQSTIFTSKSNEQLIEIATTKAVDKNIGKLQRTYEEFRVKTPLLSIEPLAAKIGLKEDISNGDKFEVLEQILNEDGTTSYERVAIIKVDSGRIWDNTYMVLMKPIKIKKSNTPFLRGVQKN</sequence>